<protein>
    <submittedName>
        <fullName evidence="1">Uncharacterized protein</fullName>
    </submittedName>
</protein>
<dbReference type="AlphaFoldDB" id="A0A136J8B7"/>
<proteinExistence type="predicted"/>
<reference evidence="2" key="1">
    <citation type="submission" date="2016-02" db="EMBL/GenBank/DDBJ databases">
        <title>Draft genome sequence of Microdochium bolleyi, a fungal endophyte of beachgrass.</title>
        <authorList>
            <consortium name="DOE Joint Genome Institute"/>
            <person name="David A.S."/>
            <person name="May G."/>
            <person name="Haridas S."/>
            <person name="Lim J."/>
            <person name="Wang M."/>
            <person name="Labutti K."/>
            <person name="Lipzen A."/>
            <person name="Barry K."/>
            <person name="Grigoriev I.V."/>
        </authorList>
    </citation>
    <scope>NUCLEOTIDE SEQUENCE [LARGE SCALE GENOMIC DNA]</scope>
    <source>
        <strain evidence="2">J235TASD1</strain>
    </source>
</reference>
<name>A0A136J8B7_9PEZI</name>
<keyword evidence="2" id="KW-1185">Reference proteome</keyword>
<organism evidence="1 2">
    <name type="scientific">Microdochium bolleyi</name>
    <dbReference type="NCBI Taxonomy" id="196109"/>
    <lineage>
        <taxon>Eukaryota</taxon>
        <taxon>Fungi</taxon>
        <taxon>Dikarya</taxon>
        <taxon>Ascomycota</taxon>
        <taxon>Pezizomycotina</taxon>
        <taxon>Sordariomycetes</taxon>
        <taxon>Xylariomycetidae</taxon>
        <taxon>Xylariales</taxon>
        <taxon>Microdochiaceae</taxon>
        <taxon>Microdochium</taxon>
    </lineage>
</organism>
<dbReference type="STRING" id="196109.A0A136J8B7"/>
<dbReference type="OrthoDB" id="7464126at2759"/>
<dbReference type="EMBL" id="KQ964248">
    <property type="protein sequence ID" value="KXJ93423.1"/>
    <property type="molecule type" value="Genomic_DNA"/>
</dbReference>
<sequence>MKLFPMTSRTKRAANDPWKSLNDALISSSNILAVDQREVLRNCPLEQDVDKVMVFTVELDQKAKSMKGRSVATRLHAVLEAMFLFTTMVDTFVSSHPEVAALVRGSV</sequence>
<evidence type="ECO:0000313" key="2">
    <source>
        <dbReference type="Proteomes" id="UP000070501"/>
    </source>
</evidence>
<dbReference type="Proteomes" id="UP000070501">
    <property type="component" value="Unassembled WGS sequence"/>
</dbReference>
<dbReference type="InParanoid" id="A0A136J8B7"/>
<gene>
    <name evidence="1" type="ORF">Micbo1qcDRAFT_203500</name>
</gene>
<accession>A0A136J8B7</accession>
<evidence type="ECO:0000313" key="1">
    <source>
        <dbReference type="EMBL" id="KXJ93423.1"/>
    </source>
</evidence>